<gene>
    <name evidence="1" type="ORF">chiPu_0023753</name>
</gene>
<organism evidence="1 2">
    <name type="scientific">Chiloscyllium punctatum</name>
    <name type="common">Brownbanded bambooshark</name>
    <name type="synonym">Hemiscyllium punctatum</name>
    <dbReference type="NCBI Taxonomy" id="137246"/>
    <lineage>
        <taxon>Eukaryota</taxon>
        <taxon>Metazoa</taxon>
        <taxon>Chordata</taxon>
        <taxon>Craniata</taxon>
        <taxon>Vertebrata</taxon>
        <taxon>Chondrichthyes</taxon>
        <taxon>Elasmobranchii</taxon>
        <taxon>Galeomorphii</taxon>
        <taxon>Galeoidea</taxon>
        <taxon>Orectolobiformes</taxon>
        <taxon>Hemiscylliidae</taxon>
        <taxon>Chiloscyllium</taxon>
    </lineage>
</organism>
<name>A0A401TA27_CHIPU</name>
<keyword evidence="2" id="KW-1185">Reference proteome</keyword>
<feature type="non-terminal residue" evidence="1">
    <location>
        <position position="1"/>
    </location>
</feature>
<dbReference type="OrthoDB" id="9989223at2759"/>
<accession>A0A401TA27</accession>
<dbReference type="AlphaFoldDB" id="A0A401TA27"/>
<evidence type="ECO:0000313" key="2">
    <source>
        <dbReference type="Proteomes" id="UP000287033"/>
    </source>
</evidence>
<comment type="caution">
    <text evidence="1">The sequence shown here is derived from an EMBL/GenBank/DDBJ whole genome shotgun (WGS) entry which is preliminary data.</text>
</comment>
<evidence type="ECO:0000313" key="1">
    <source>
        <dbReference type="EMBL" id="GCC39510.1"/>
    </source>
</evidence>
<reference evidence="1 2" key="1">
    <citation type="journal article" date="2018" name="Nat. Ecol. Evol.">
        <title>Shark genomes provide insights into elasmobranch evolution and the origin of vertebrates.</title>
        <authorList>
            <person name="Hara Y"/>
            <person name="Yamaguchi K"/>
            <person name="Onimaru K"/>
            <person name="Kadota M"/>
            <person name="Koyanagi M"/>
            <person name="Keeley SD"/>
            <person name="Tatsumi K"/>
            <person name="Tanaka K"/>
            <person name="Motone F"/>
            <person name="Kageyama Y"/>
            <person name="Nozu R"/>
            <person name="Adachi N"/>
            <person name="Nishimura O"/>
            <person name="Nakagawa R"/>
            <person name="Tanegashima C"/>
            <person name="Kiyatake I"/>
            <person name="Matsumoto R"/>
            <person name="Murakumo K"/>
            <person name="Nishida K"/>
            <person name="Terakita A"/>
            <person name="Kuratani S"/>
            <person name="Sato K"/>
            <person name="Hyodo S Kuraku.S."/>
        </authorList>
    </citation>
    <scope>NUCLEOTIDE SEQUENCE [LARGE SCALE GENOMIC DNA]</scope>
</reference>
<dbReference type="Proteomes" id="UP000287033">
    <property type="component" value="Unassembled WGS sequence"/>
</dbReference>
<protein>
    <submittedName>
        <fullName evidence="1">Uncharacterized protein</fullName>
    </submittedName>
</protein>
<dbReference type="EMBL" id="BEZZ01026421">
    <property type="protein sequence ID" value="GCC39510.1"/>
    <property type="molecule type" value="Genomic_DNA"/>
</dbReference>
<sequence>VLEEAKFFGIDSLIEQLELLIKNSLPAEDHSPISRKEFVRFLLATPTKSELRCQVTEAGGLFRLSVTGFGHRLVWGVGLLDCFFFPKSSPGV</sequence>
<proteinExistence type="predicted"/>
<dbReference type="STRING" id="137246.A0A401TA27"/>